<evidence type="ECO:0000313" key="3">
    <source>
        <dbReference type="Proteomes" id="UP001324993"/>
    </source>
</evidence>
<feature type="domain" description="4Fe-4S ferredoxin-type" evidence="1">
    <location>
        <begin position="10"/>
        <end position="39"/>
    </location>
</feature>
<protein>
    <submittedName>
        <fullName evidence="2">Coenzyme F420 hydrogenase/dehydrogenase, beta subunit C-terminal domain</fullName>
    </submittedName>
</protein>
<reference evidence="2 3" key="1">
    <citation type="submission" date="2023-11" db="EMBL/GenBank/DDBJ databases">
        <title>Coraliomargarita sp. nov., isolated from marine algae.</title>
        <authorList>
            <person name="Lee J.K."/>
            <person name="Baek J.H."/>
            <person name="Kim J.M."/>
            <person name="Choi D.G."/>
            <person name="Jeon C.O."/>
        </authorList>
    </citation>
    <scope>NUCLEOTIDE SEQUENCE [LARGE SCALE GENOMIC DNA]</scope>
    <source>
        <strain evidence="2 3">J2-16</strain>
    </source>
</reference>
<evidence type="ECO:0000313" key="2">
    <source>
        <dbReference type="EMBL" id="WPJ95000.1"/>
    </source>
</evidence>
<gene>
    <name evidence="2" type="ORF">SH580_16350</name>
</gene>
<dbReference type="InterPro" id="IPR045220">
    <property type="entry name" value="FRHB/FDHB/HCAR-like"/>
</dbReference>
<sequence length="470" mass="52533">MIKTNPIDRLTAVIDGGYCVGCGACAGVDQNVSIALNKDGMFQAKPSSSCSATSSAANVCPFADDVPNEDSLGKELYGDFAQHSPMAGYYLSTFAGWVTEDDYRARGSSGGMGAWILSELLRRDMVDYVVHVVANREAKGGDQLFHFGVSDSPESVRSHPKSRYYPVEMSQVIQRILQQPGRYAVVGIPCFLKAIRLAAKSEPVIAERVKYTVGLVCGHLKSSGFAQLLAWQCGVTPSELSGIDFRRKIPGQKASLYGITVKGETTNGPIEKEAAVRDLYGWDWGQGFFKYKACDYCDDVLAELADITVGDAWLPEYEQQDQGTNVIVVRHPEVLEICREAAAAGRIHLDDLPLERTILSQAGGFRHRREGLSYRLWKDEQEGRWHPPKRVAAKADHLDTKRKALDDARVDLYQSSHRAFRQAKEQGQLDVFMEEMQPKTAAYKRRFYRKPLFLRIKIRIRSILNRVLKK</sequence>
<accession>A0ABZ0RJQ7</accession>
<dbReference type="PROSITE" id="PS51379">
    <property type="entry name" value="4FE4S_FER_2"/>
    <property type="match status" value="1"/>
</dbReference>
<dbReference type="Pfam" id="PF04432">
    <property type="entry name" value="FrhB_FdhB_C"/>
    <property type="match status" value="1"/>
</dbReference>
<dbReference type="InterPro" id="IPR007525">
    <property type="entry name" value="FrhB_FdhB_C"/>
</dbReference>
<dbReference type="InterPro" id="IPR017896">
    <property type="entry name" value="4Fe4S_Fe-S-bd"/>
</dbReference>
<dbReference type="EMBL" id="CP138858">
    <property type="protein sequence ID" value="WPJ95000.1"/>
    <property type="molecule type" value="Genomic_DNA"/>
</dbReference>
<organism evidence="2 3">
    <name type="scientific">Coraliomargarita algicola</name>
    <dbReference type="NCBI Taxonomy" id="3092156"/>
    <lineage>
        <taxon>Bacteria</taxon>
        <taxon>Pseudomonadati</taxon>
        <taxon>Verrucomicrobiota</taxon>
        <taxon>Opitutia</taxon>
        <taxon>Puniceicoccales</taxon>
        <taxon>Coraliomargaritaceae</taxon>
        <taxon>Coraliomargarita</taxon>
    </lineage>
</organism>
<dbReference type="Pfam" id="PF04422">
    <property type="entry name" value="FrhB_FdhB_N"/>
    <property type="match status" value="1"/>
</dbReference>
<keyword evidence="3" id="KW-1185">Reference proteome</keyword>
<dbReference type="InterPro" id="IPR007516">
    <property type="entry name" value="Co_F420_Hydgase/DH_bsu_N"/>
</dbReference>
<dbReference type="PANTHER" id="PTHR31332:SF0">
    <property type="entry name" value="7-HYDROXYMETHYL CHLOROPHYLL A REDUCTASE, CHLOROPLASTIC"/>
    <property type="match status" value="1"/>
</dbReference>
<dbReference type="PANTHER" id="PTHR31332">
    <property type="entry name" value="7-HYDROXYMETHYL CHLOROPHYLL A REDUCTASE, CHLOROPLASTIC"/>
    <property type="match status" value="1"/>
</dbReference>
<proteinExistence type="predicted"/>
<dbReference type="Proteomes" id="UP001324993">
    <property type="component" value="Chromosome"/>
</dbReference>
<evidence type="ECO:0000259" key="1">
    <source>
        <dbReference type="PROSITE" id="PS51379"/>
    </source>
</evidence>
<dbReference type="RefSeq" id="WP_319831902.1">
    <property type="nucleotide sequence ID" value="NZ_CP138858.1"/>
</dbReference>
<name>A0ABZ0RJQ7_9BACT</name>